<dbReference type="Proteomes" id="UP000552241">
    <property type="component" value="Unassembled WGS sequence"/>
</dbReference>
<evidence type="ECO:0000256" key="1">
    <source>
        <dbReference type="ARBA" id="ARBA00009477"/>
    </source>
</evidence>
<dbReference type="GO" id="GO:0022857">
    <property type="term" value="F:transmembrane transporter activity"/>
    <property type="evidence" value="ECO:0007669"/>
    <property type="project" value="InterPro"/>
</dbReference>
<feature type="domain" description="Multidrug resistance protein MdtA-like beta-barrel" evidence="3">
    <location>
        <begin position="242"/>
        <end position="301"/>
    </location>
</feature>
<name>A0A838ZQ68_9FLAO</name>
<dbReference type="InterPro" id="IPR006143">
    <property type="entry name" value="RND_pump_MFP"/>
</dbReference>
<dbReference type="InterPro" id="IPR058637">
    <property type="entry name" value="YknX-like_C"/>
</dbReference>
<gene>
    <name evidence="5" type="ORF">HU137_08715</name>
</gene>
<evidence type="ECO:0000259" key="4">
    <source>
        <dbReference type="Pfam" id="PF25989"/>
    </source>
</evidence>
<dbReference type="Pfam" id="PF25944">
    <property type="entry name" value="Beta-barrel_RND"/>
    <property type="match status" value="1"/>
</dbReference>
<evidence type="ECO:0000259" key="3">
    <source>
        <dbReference type="Pfam" id="PF25944"/>
    </source>
</evidence>
<dbReference type="InterPro" id="IPR058626">
    <property type="entry name" value="MdtA-like_b-barrel"/>
</dbReference>
<reference evidence="5 6" key="1">
    <citation type="submission" date="2020-07" db="EMBL/GenBank/DDBJ databases">
        <title>Moheibacter lacus sp. nov., a member of the family Flavobacteriaceae isolated from freshwater lake sediment.</title>
        <authorList>
            <person name="Liu Y."/>
        </authorList>
    </citation>
    <scope>NUCLEOTIDE SEQUENCE [LARGE SCALE GENOMIC DNA]</scope>
    <source>
        <strain evidence="5 6">BDHS18</strain>
    </source>
</reference>
<dbReference type="GO" id="GO:0005886">
    <property type="term" value="C:plasma membrane"/>
    <property type="evidence" value="ECO:0007669"/>
    <property type="project" value="TreeGrafter"/>
</dbReference>
<dbReference type="PANTHER" id="PTHR30158:SF23">
    <property type="entry name" value="MULTIDRUG RESISTANCE PROTEIN MEXA"/>
    <property type="match status" value="1"/>
</dbReference>
<dbReference type="Pfam" id="PF25917">
    <property type="entry name" value="BSH_RND"/>
    <property type="match status" value="1"/>
</dbReference>
<organism evidence="5 6">
    <name type="scientific">Moheibacter lacus</name>
    <dbReference type="NCBI Taxonomy" id="2745851"/>
    <lineage>
        <taxon>Bacteria</taxon>
        <taxon>Pseudomonadati</taxon>
        <taxon>Bacteroidota</taxon>
        <taxon>Flavobacteriia</taxon>
        <taxon>Flavobacteriales</taxon>
        <taxon>Weeksellaceae</taxon>
        <taxon>Moheibacter</taxon>
    </lineage>
</organism>
<dbReference type="SUPFAM" id="SSF111369">
    <property type="entry name" value="HlyD-like secretion proteins"/>
    <property type="match status" value="1"/>
</dbReference>
<dbReference type="Gene3D" id="2.40.420.20">
    <property type="match status" value="1"/>
</dbReference>
<accession>A0A838ZQ68</accession>
<dbReference type="RefSeq" id="WP_182043457.1">
    <property type="nucleotide sequence ID" value="NZ_JACDZE010000002.1"/>
</dbReference>
<evidence type="ECO:0000313" key="5">
    <source>
        <dbReference type="EMBL" id="MBA5629847.1"/>
    </source>
</evidence>
<dbReference type="PROSITE" id="PS51257">
    <property type="entry name" value="PROKAR_LIPOPROTEIN"/>
    <property type="match status" value="1"/>
</dbReference>
<dbReference type="Gene3D" id="2.40.30.170">
    <property type="match status" value="1"/>
</dbReference>
<dbReference type="InterPro" id="IPR058625">
    <property type="entry name" value="MdtA-like_BSH"/>
</dbReference>
<sequence length="401" mass="42924">MKNRTLYLMLGIVLIGMVQSCKKDNAGSAQQGMAKPYPVVSVPKDSITAFAEYPASIEGVVNSDVRAKITGYITKVYVDEGQFVQKGQALFKLETNTLSQDASAARSGVSASESSVAAAKAAVDAAQIEVNKLVPLVEKKIISSVQLETARANLLSAQSQHKQAQASYLQSQANYKSAAANLGYGTVYAPVSGVVGSLPLREGNLVGPNDATPLTVISDVSELYAYFSMNEKEYLDFLENNEGKTLKEKIKNLPPVKLKLANGSMYSEEGKIEAVTGQIDPQTGTIQFRVHFDNENGLLTNGNSGSIMIPQLYPDVLVVPESSTFEQQGITYVYKVEKDTAVSTIIGITARANNMAIINNGLKEGDKIVATGVGNLRTGTAIQPQPANFDSIVQSIKPVFK</sequence>
<dbReference type="AlphaFoldDB" id="A0A838ZQ68"/>
<dbReference type="Pfam" id="PF25989">
    <property type="entry name" value="YknX_C"/>
    <property type="match status" value="1"/>
</dbReference>
<dbReference type="EMBL" id="JACDZE010000002">
    <property type="protein sequence ID" value="MBA5629847.1"/>
    <property type="molecule type" value="Genomic_DNA"/>
</dbReference>
<keyword evidence="6" id="KW-1185">Reference proteome</keyword>
<protein>
    <submittedName>
        <fullName evidence="5">Efflux RND transporter periplasmic adaptor subunit</fullName>
    </submittedName>
</protein>
<feature type="domain" description="YknX-like C-terminal permuted SH3-like" evidence="4">
    <location>
        <begin position="316"/>
        <end position="383"/>
    </location>
</feature>
<comment type="caution">
    <text evidence="5">The sequence shown here is derived from an EMBL/GenBank/DDBJ whole genome shotgun (WGS) entry which is preliminary data.</text>
</comment>
<dbReference type="PANTHER" id="PTHR30158">
    <property type="entry name" value="ACRA/E-RELATED COMPONENT OF DRUG EFFLUX TRANSPORTER"/>
    <property type="match status" value="1"/>
</dbReference>
<dbReference type="GO" id="GO:0046677">
    <property type="term" value="P:response to antibiotic"/>
    <property type="evidence" value="ECO:0007669"/>
    <property type="project" value="TreeGrafter"/>
</dbReference>
<comment type="similarity">
    <text evidence="1">Belongs to the membrane fusion protein (MFP) (TC 8.A.1) family.</text>
</comment>
<evidence type="ECO:0000259" key="2">
    <source>
        <dbReference type="Pfam" id="PF25917"/>
    </source>
</evidence>
<proteinExistence type="inferred from homology"/>
<dbReference type="Gene3D" id="1.10.287.470">
    <property type="entry name" value="Helix hairpin bin"/>
    <property type="match status" value="1"/>
</dbReference>
<feature type="domain" description="Multidrug resistance protein MdtA-like barrel-sandwich hybrid" evidence="2">
    <location>
        <begin position="64"/>
        <end position="217"/>
    </location>
</feature>
<dbReference type="NCBIfam" id="TIGR01730">
    <property type="entry name" value="RND_mfp"/>
    <property type="match status" value="1"/>
</dbReference>
<dbReference type="GO" id="GO:0030313">
    <property type="term" value="C:cell envelope"/>
    <property type="evidence" value="ECO:0007669"/>
    <property type="project" value="UniProtKB-SubCell"/>
</dbReference>
<evidence type="ECO:0000313" key="6">
    <source>
        <dbReference type="Proteomes" id="UP000552241"/>
    </source>
</evidence>
<dbReference type="Gene3D" id="2.40.50.100">
    <property type="match status" value="1"/>
</dbReference>